<proteinExistence type="predicted"/>
<accession>A0A1Y0B255</accession>
<name>A0A1Y0B255_9LAMI</name>
<dbReference type="AlphaFoldDB" id="A0A1Y0B255"/>
<reference evidence="2" key="1">
    <citation type="submission" date="2017-03" db="EMBL/GenBank/DDBJ databases">
        <title>The mitochondrial genome of the carnivorous plant Utricularia reniformis (Lentibulariaceae): structure, comparative analysis and evolutionary landmarks.</title>
        <authorList>
            <person name="Silva S.R."/>
            <person name="Alvarenga D.O."/>
            <person name="Michael T.P."/>
            <person name="Miranda V.F.O."/>
            <person name="Varani A.M."/>
        </authorList>
    </citation>
    <scope>NUCLEOTIDE SEQUENCE</scope>
</reference>
<sequence>MRETGTEGEIFKEFPLCVPVASFEKSLGKPERKVDSLQHPRSSEENYRAIG</sequence>
<keyword evidence="2" id="KW-0496">Mitochondrion</keyword>
<organism evidence="2">
    <name type="scientific">Utricularia reniformis</name>
    <dbReference type="NCBI Taxonomy" id="192314"/>
    <lineage>
        <taxon>Eukaryota</taxon>
        <taxon>Viridiplantae</taxon>
        <taxon>Streptophyta</taxon>
        <taxon>Embryophyta</taxon>
        <taxon>Tracheophyta</taxon>
        <taxon>Spermatophyta</taxon>
        <taxon>Magnoliopsida</taxon>
        <taxon>eudicotyledons</taxon>
        <taxon>Gunneridae</taxon>
        <taxon>Pentapetalae</taxon>
        <taxon>asterids</taxon>
        <taxon>lamiids</taxon>
        <taxon>Lamiales</taxon>
        <taxon>Lentibulariaceae</taxon>
        <taxon>Utricularia</taxon>
    </lineage>
</organism>
<geneLocation type="mitochondrion" evidence="2"/>
<gene>
    <name evidence="2" type="ORF">AEK19_MT1323</name>
</gene>
<evidence type="ECO:0000313" key="2">
    <source>
        <dbReference type="EMBL" id="ART31522.1"/>
    </source>
</evidence>
<evidence type="ECO:0000256" key="1">
    <source>
        <dbReference type="SAM" id="MobiDB-lite"/>
    </source>
</evidence>
<protein>
    <submittedName>
        <fullName evidence="2">Uncharacterized protein</fullName>
    </submittedName>
</protein>
<feature type="region of interest" description="Disordered" evidence="1">
    <location>
        <begin position="28"/>
        <end position="51"/>
    </location>
</feature>
<dbReference type="EMBL" id="KY774314">
    <property type="protein sequence ID" value="ART31522.1"/>
    <property type="molecule type" value="Genomic_DNA"/>
</dbReference>